<dbReference type="EMBL" id="OZ034830">
    <property type="protein sequence ID" value="CAL1687101.1"/>
    <property type="molecule type" value="Genomic_DNA"/>
</dbReference>
<dbReference type="AlphaFoldDB" id="A0AAV2P5N0"/>
<feature type="region of interest" description="Disordered" evidence="1">
    <location>
        <begin position="30"/>
        <end position="91"/>
    </location>
</feature>
<feature type="compositionally biased region" description="Basic and acidic residues" evidence="1">
    <location>
        <begin position="48"/>
        <end position="59"/>
    </location>
</feature>
<organism evidence="2 3">
    <name type="scientific">Lasius platythorax</name>
    <dbReference type="NCBI Taxonomy" id="488582"/>
    <lineage>
        <taxon>Eukaryota</taxon>
        <taxon>Metazoa</taxon>
        <taxon>Ecdysozoa</taxon>
        <taxon>Arthropoda</taxon>
        <taxon>Hexapoda</taxon>
        <taxon>Insecta</taxon>
        <taxon>Pterygota</taxon>
        <taxon>Neoptera</taxon>
        <taxon>Endopterygota</taxon>
        <taxon>Hymenoptera</taxon>
        <taxon>Apocrita</taxon>
        <taxon>Aculeata</taxon>
        <taxon>Formicoidea</taxon>
        <taxon>Formicidae</taxon>
        <taxon>Formicinae</taxon>
        <taxon>Lasius</taxon>
        <taxon>Lasius</taxon>
    </lineage>
</organism>
<protein>
    <submittedName>
        <fullName evidence="2">Uncharacterized protein</fullName>
    </submittedName>
</protein>
<keyword evidence="3" id="KW-1185">Reference proteome</keyword>
<dbReference type="Proteomes" id="UP001497644">
    <property type="component" value="Chromosome 7"/>
</dbReference>
<accession>A0AAV2P5N0</accession>
<evidence type="ECO:0000256" key="1">
    <source>
        <dbReference type="SAM" id="MobiDB-lite"/>
    </source>
</evidence>
<reference evidence="2" key="1">
    <citation type="submission" date="2024-04" db="EMBL/GenBank/DDBJ databases">
        <authorList>
            <consortium name="Molecular Ecology Group"/>
        </authorList>
    </citation>
    <scope>NUCLEOTIDE SEQUENCE</scope>
</reference>
<sequence length="127" mass="14611">MRQEKLVKASERTRYSEEGSIGRILQHGIRVRKCGPEGQQRRITSRSFNRDSMDSESPLKKTRARRVENIACSAPRSLSRPRAPASSRDNKSIVISRKLHIHVSNLNLRSYLERISQFHSDTRPSGR</sequence>
<name>A0AAV2P5N0_9HYME</name>
<proteinExistence type="predicted"/>
<evidence type="ECO:0000313" key="2">
    <source>
        <dbReference type="EMBL" id="CAL1687101.1"/>
    </source>
</evidence>
<gene>
    <name evidence="2" type="ORF">LPLAT_LOCUS12367</name>
</gene>
<feature type="compositionally biased region" description="Low complexity" evidence="1">
    <location>
        <begin position="73"/>
        <end position="87"/>
    </location>
</feature>
<evidence type="ECO:0000313" key="3">
    <source>
        <dbReference type="Proteomes" id="UP001497644"/>
    </source>
</evidence>